<dbReference type="GO" id="GO:0016020">
    <property type="term" value="C:membrane"/>
    <property type="evidence" value="ECO:0007669"/>
    <property type="project" value="InterPro"/>
</dbReference>
<comment type="similarity">
    <text evidence="2">Belongs to the CDP-alcohol phosphatidyltransferase class-I family.</text>
</comment>
<dbReference type="GO" id="GO:0016780">
    <property type="term" value="F:phosphotransferase activity, for other substituted phosphate groups"/>
    <property type="evidence" value="ECO:0007669"/>
    <property type="project" value="InterPro"/>
</dbReference>
<evidence type="ECO:0000313" key="4">
    <source>
        <dbReference type="EMBL" id="SHJ49983.1"/>
    </source>
</evidence>
<protein>
    <submittedName>
        <fullName evidence="4">CDP-diacylglycerol--glycerol-3-phosphate 3-phosphatidyltransferase/archaetidylinositol phosphate synthase</fullName>
    </submittedName>
</protein>
<keyword evidence="1 2" id="KW-0808">Transferase</keyword>
<evidence type="ECO:0000313" key="5">
    <source>
        <dbReference type="Proteomes" id="UP000183982"/>
    </source>
</evidence>
<proteinExistence type="inferred from homology"/>
<dbReference type="RefSeq" id="WP_073252048.1">
    <property type="nucleotide sequence ID" value="NZ_FQZQ01000009.1"/>
</dbReference>
<dbReference type="Pfam" id="PF01066">
    <property type="entry name" value="CDP-OH_P_transf"/>
    <property type="match status" value="1"/>
</dbReference>
<feature type="transmembrane region" description="Helical" evidence="3">
    <location>
        <begin position="150"/>
        <end position="166"/>
    </location>
</feature>
<dbReference type="InterPro" id="IPR043130">
    <property type="entry name" value="CDP-OH_PTrfase_TM_dom"/>
</dbReference>
<dbReference type="Gene3D" id="1.20.120.1760">
    <property type="match status" value="1"/>
</dbReference>
<keyword evidence="5" id="KW-1185">Reference proteome</keyword>
<evidence type="ECO:0000256" key="2">
    <source>
        <dbReference type="RuleBase" id="RU003750"/>
    </source>
</evidence>
<keyword evidence="3" id="KW-1133">Transmembrane helix</keyword>
<dbReference type="InterPro" id="IPR000462">
    <property type="entry name" value="CDP-OH_P_trans"/>
</dbReference>
<evidence type="ECO:0000256" key="3">
    <source>
        <dbReference type="SAM" id="Phobius"/>
    </source>
</evidence>
<name>A0A1M6JTH5_9RHOB</name>
<reference evidence="5" key="1">
    <citation type="submission" date="2016-11" db="EMBL/GenBank/DDBJ databases">
        <authorList>
            <person name="Varghese N."/>
            <person name="Submissions S."/>
        </authorList>
    </citation>
    <scope>NUCLEOTIDE SEQUENCE [LARGE SCALE GENOMIC DNA]</scope>
    <source>
        <strain evidence="5">DSM 100564</strain>
    </source>
</reference>
<evidence type="ECO:0000256" key="1">
    <source>
        <dbReference type="ARBA" id="ARBA00022679"/>
    </source>
</evidence>
<dbReference type="EMBL" id="FQZQ01000009">
    <property type="protein sequence ID" value="SHJ49983.1"/>
    <property type="molecule type" value="Genomic_DNA"/>
</dbReference>
<sequence length="205" mass="22415">MIDGLIKDKIDPLWEAMATPLVKAGWSPNQVTFAGLVLVVLVSLGYVWHGSPLIYGLALGVAFAFDALDGAVARRRDMRSLSGGYFDAVVDRYQELAVLGTLAYVHDVWILALLAFSGSVLTSYAKARAAIEMPVSNENWPDFFERMERVIYLCLVLVLAGLLPAYKDGIVVAGLAGFALLSHATALQRARRAWGMLKVEDQSRK</sequence>
<dbReference type="PROSITE" id="PS00379">
    <property type="entry name" value="CDP_ALCOHOL_P_TRANSF"/>
    <property type="match status" value="1"/>
</dbReference>
<dbReference type="AlphaFoldDB" id="A0A1M6JTH5"/>
<keyword evidence="3" id="KW-0812">Transmembrane</keyword>
<dbReference type="STRING" id="1470563.SAMN05444000_109115"/>
<dbReference type="Proteomes" id="UP000183982">
    <property type="component" value="Unassembled WGS sequence"/>
</dbReference>
<accession>A0A1M6JTH5</accession>
<dbReference type="OrthoDB" id="9790577at2"/>
<dbReference type="InterPro" id="IPR048254">
    <property type="entry name" value="CDP_ALCOHOL_P_TRANSF_CS"/>
</dbReference>
<keyword evidence="3" id="KW-0472">Membrane</keyword>
<gene>
    <name evidence="4" type="ORF">SAMN05444000_109115</name>
</gene>
<feature type="transmembrane region" description="Helical" evidence="3">
    <location>
        <begin position="172"/>
        <end position="190"/>
    </location>
</feature>
<organism evidence="4 5">
    <name type="scientific">Shimia gijangensis</name>
    <dbReference type="NCBI Taxonomy" id="1470563"/>
    <lineage>
        <taxon>Bacteria</taxon>
        <taxon>Pseudomonadati</taxon>
        <taxon>Pseudomonadota</taxon>
        <taxon>Alphaproteobacteria</taxon>
        <taxon>Rhodobacterales</taxon>
        <taxon>Roseobacteraceae</taxon>
    </lineage>
</organism>
<dbReference type="GO" id="GO:0008654">
    <property type="term" value="P:phospholipid biosynthetic process"/>
    <property type="evidence" value="ECO:0007669"/>
    <property type="project" value="InterPro"/>
</dbReference>
<feature type="transmembrane region" description="Helical" evidence="3">
    <location>
        <begin position="31"/>
        <end position="48"/>
    </location>
</feature>